<name>A0A2C9WEI8_MANES</name>
<feature type="compositionally biased region" description="Acidic residues" evidence="2">
    <location>
        <begin position="58"/>
        <end position="69"/>
    </location>
</feature>
<dbReference type="InterPro" id="IPR001841">
    <property type="entry name" value="Znf_RING"/>
</dbReference>
<feature type="region of interest" description="Disordered" evidence="2">
    <location>
        <begin position="87"/>
        <end position="110"/>
    </location>
</feature>
<gene>
    <name evidence="4" type="ORF">MANES_02G166100v8</name>
</gene>
<dbReference type="GO" id="GO:0008270">
    <property type="term" value="F:zinc ion binding"/>
    <property type="evidence" value="ECO:0007669"/>
    <property type="project" value="UniProtKB-KW"/>
</dbReference>
<keyword evidence="1" id="KW-0862">Zinc</keyword>
<dbReference type="OrthoDB" id="8062037at2759"/>
<dbReference type="PANTHER" id="PTHR47530">
    <property type="entry name" value="E3 UBIQUITIN LIGASE BIG BROTHER-RELATED"/>
    <property type="match status" value="1"/>
</dbReference>
<dbReference type="FunFam" id="3.30.40.10:FF:000417">
    <property type="entry name" value="E3 ubiquitin ligase BIG BROTHER-related"/>
    <property type="match status" value="1"/>
</dbReference>
<keyword evidence="1" id="KW-0479">Metal-binding</keyword>
<keyword evidence="1" id="KW-0863">Zinc-finger</keyword>
<proteinExistence type="predicted"/>
<dbReference type="InterPro" id="IPR043312">
    <property type="entry name" value="AtBBR-like"/>
</dbReference>
<evidence type="ECO:0000313" key="4">
    <source>
        <dbReference type="EMBL" id="OAY58301.1"/>
    </source>
</evidence>
<dbReference type="GO" id="GO:0031624">
    <property type="term" value="F:ubiquitin conjugating enzyme binding"/>
    <property type="evidence" value="ECO:0000318"/>
    <property type="project" value="GO_Central"/>
</dbReference>
<keyword evidence="5" id="KW-1185">Reference proteome</keyword>
<reference evidence="5" key="1">
    <citation type="journal article" date="2016" name="Nat. Biotechnol.">
        <title>Sequencing wild and cultivated cassava and related species reveals extensive interspecific hybridization and genetic diversity.</title>
        <authorList>
            <person name="Bredeson J.V."/>
            <person name="Lyons J.B."/>
            <person name="Prochnik S.E."/>
            <person name="Wu G.A."/>
            <person name="Ha C.M."/>
            <person name="Edsinger-Gonzales E."/>
            <person name="Grimwood J."/>
            <person name="Schmutz J."/>
            <person name="Rabbi I.Y."/>
            <person name="Egesi C."/>
            <person name="Nauluvula P."/>
            <person name="Lebot V."/>
            <person name="Ndunguru J."/>
            <person name="Mkamilo G."/>
            <person name="Bart R.S."/>
            <person name="Setter T.L."/>
            <person name="Gleadow R.M."/>
            <person name="Kulakow P."/>
            <person name="Ferguson M.E."/>
            <person name="Rounsley S."/>
            <person name="Rokhsar D.S."/>
        </authorList>
    </citation>
    <scope>NUCLEOTIDE SEQUENCE [LARGE SCALE GENOMIC DNA]</scope>
    <source>
        <strain evidence="5">cv. AM560-2</strain>
    </source>
</reference>
<evidence type="ECO:0000256" key="1">
    <source>
        <dbReference type="PROSITE-ProRule" id="PRU00175"/>
    </source>
</evidence>
<sequence>MDNNQERKRQTDDDERKQQAASRRVPFPDLDQVHSDFAMAVALQEQERAFNILTSIESDSEEVETDEESNNGNDYEFFENQELELLEGQDSNSDEDMEEEDDEEDDIDPDELSYEELIALGEFIGEEKRGLSIEEIWKSLRPWKYEQCAERRSGIERCVICQVEYEGGESLVALPCDHLYHSECVINWLQVKKICPICSSEIPSTKNPC</sequence>
<protein>
    <recommendedName>
        <fullName evidence="3">RING-type domain-containing protein</fullName>
    </recommendedName>
</protein>
<feature type="region of interest" description="Disordered" evidence="2">
    <location>
        <begin position="1"/>
        <end position="31"/>
    </location>
</feature>
<evidence type="ECO:0000259" key="3">
    <source>
        <dbReference type="PROSITE" id="PS50089"/>
    </source>
</evidence>
<dbReference type="Gene3D" id="3.30.40.10">
    <property type="entry name" value="Zinc/RING finger domain, C3HC4 (zinc finger)"/>
    <property type="match status" value="1"/>
</dbReference>
<dbReference type="SUPFAM" id="SSF57850">
    <property type="entry name" value="RING/U-box"/>
    <property type="match status" value="1"/>
</dbReference>
<dbReference type="PANTHER" id="PTHR47530:SF4">
    <property type="entry name" value="E3 UBIQUITIN LIGASE BIG BROTHER-RELATED"/>
    <property type="match status" value="1"/>
</dbReference>
<feature type="region of interest" description="Disordered" evidence="2">
    <location>
        <begin position="53"/>
        <end position="74"/>
    </location>
</feature>
<feature type="compositionally biased region" description="Basic and acidic residues" evidence="2">
    <location>
        <begin position="1"/>
        <end position="18"/>
    </location>
</feature>
<dbReference type="Pfam" id="PF13639">
    <property type="entry name" value="zf-RING_2"/>
    <property type="match status" value="1"/>
</dbReference>
<evidence type="ECO:0000256" key="2">
    <source>
        <dbReference type="SAM" id="MobiDB-lite"/>
    </source>
</evidence>
<dbReference type="Gramene" id="Manes.02G166100.1.v8.1">
    <property type="protein sequence ID" value="Manes.02G166100.1.v8.1.CDS.1"/>
    <property type="gene ID" value="Manes.02G166100.v8.1"/>
</dbReference>
<dbReference type="InterPro" id="IPR013083">
    <property type="entry name" value="Znf_RING/FYVE/PHD"/>
</dbReference>
<dbReference type="AlphaFoldDB" id="A0A2C9WEI8"/>
<dbReference type="SMART" id="SM00184">
    <property type="entry name" value="RING"/>
    <property type="match status" value="1"/>
</dbReference>
<dbReference type="GO" id="GO:0004842">
    <property type="term" value="F:ubiquitin-protein transferase activity"/>
    <property type="evidence" value="ECO:0000318"/>
    <property type="project" value="GO_Central"/>
</dbReference>
<evidence type="ECO:0000313" key="5">
    <source>
        <dbReference type="Proteomes" id="UP000091857"/>
    </source>
</evidence>
<feature type="domain" description="RING-type" evidence="3">
    <location>
        <begin position="158"/>
        <end position="199"/>
    </location>
</feature>
<dbReference type="PROSITE" id="PS50089">
    <property type="entry name" value="ZF_RING_2"/>
    <property type="match status" value="1"/>
</dbReference>
<accession>A0A2C9WEI8</accession>
<comment type="caution">
    <text evidence="4">The sequence shown here is derived from an EMBL/GenBank/DDBJ whole genome shotgun (WGS) entry which is preliminary data.</text>
</comment>
<dbReference type="OMA" id="GRNDNYY"/>
<dbReference type="EMBL" id="CM004388">
    <property type="protein sequence ID" value="OAY58301.1"/>
    <property type="molecule type" value="Genomic_DNA"/>
</dbReference>
<dbReference type="Proteomes" id="UP000091857">
    <property type="component" value="Chromosome 2"/>
</dbReference>
<organism evidence="4 5">
    <name type="scientific">Manihot esculenta</name>
    <name type="common">Cassava</name>
    <name type="synonym">Jatropha manihot</name>
    <dbReference type="NCBI Taxonomy" id="3983"/>
    <lineage>
        <taxon>Eukaryota</taxon>
        <taxon>Viridiplantae</taxon>
        <taxon>Streptophyta</taxon>
        <taxon>Embryophyta</taxon>
        <taxon>Tracheophyta</taxon>
        <taxon>Spermatophyta</taxon>
        <taxon>Magnoliopsida</taxon>
        <taxon>eudicotyledons</taxon>
        <taxon>Gunneridae</taxon>
        <taxon>Pentapetalae</taxon>
        <taxon>rosids</taxon>
        <taxon>fabids</taxon>
        <taxon>Malpighiales</taxon>
        <taxon>Euphorbiaceae</taxon>
        <taxon>Crotonoideae</taxon>
        <taxon>Manihoteae</taxon>
        <taxon>Manihot</taxon>
    </lineage>
</organism>